<reference evidence="3" key="1">
    <citation type="submission" date="2013-01" db="EMBL/GenBank/DDBJ databases">
        <title>Genome assembly of Mariniradius saccharolyticus AK6.</title>
        <authorList>
            <person name="Vaidya B."/>
            <person name="Khatri I."/>
            <person name="Tanuku N.R.S."/>
            <person name="Subramanian S."/>
            <person name="Pinnaka A."/>
        </authorList>
    </citation>
    <scope>NUCLEOTIDE SEQUENCE [LARGE SCALE GENOMIC DNA]</scope>
    <source>
        <strain evidence="3">AK6</strain>
    </source>
</reference>
<dbReference type="RefSeq" id="WP_008624524.1">
    <property type="nucleotide sequence ID" value="NZ_AMZY02000005.1"/>
</dbReference>
<dbReference type="OrthoDB" id="9778168at2"/>
<evidence type="ECO:0000259" key="1">
    <source>
        <dbReference type="Pfam" id="PF13173"/>
    </source>
</evidence>
<keyword evidence="4" id="KW-1185">Reference proteome</keyword>
<proteinExistence type="predicted"/>
<sequence>MVFERKIFQSLKEHLSNRQVTVITGMRRTGKTTLVKQLMRESDIRQQFFFDLERLDNRALFSSENYDEIVLALRQMGANFEERILIALDEIQLSPNIPSIIKYLYDRYDIKFIATGSSSYYIKNKFQESLAGRKKLFELYPLDFGELLTFNGISFLPTPDIHRLENIPTEFSRLNTYYQSYVEFGGFPEVVLMPKVTDKVDLLHDILSSYINIDIVQLSDIRKTQEIGNLIQLLAARIGNKLDVSKISSLVKISRPTVENYLAFLESTYIIKTLPVYALNPDREIVKARKLYFLDNGLANISAKLSGGAAFENAVFNQLLHFGDLAYYQLKNGNEIDFILDKKHSFEVKETGNKSDFEKLMQLSGNLQITRGNVICKTRTDGVDGLIWAGMIR</sequence>
<feature type="domain" description="DUF4143" evidence="2">
    <location>
        <begin position="214"/>
        <end position="349"/>
    </location>
</feature>
<gene>
    <name evidence="3" type="ORF">C943_03487</name>
</gene>
<dbReference type="Proteomes" id="UP000010953">
    <property type="component" value="Unassembled WGS sequence"/>
</dbReference>
<dbReference type="SUPFAM" id="SSF52540">
    <property type="entry name" value="P-loop containing nucleoside triphosphate hydrolases"/>
    <property type="match status" value="1"/>
</dbReference>
<dbReference type="eggNOG" id="COG1373">
    <property type="taxonomic scope" value="Bacteria"/>
</dbReference>
<dbReference type="InterPro" id="IPR025420">
    <property type="entry name" value="DUF4143"/>
</dbReference>
<dbReference type="InterPro" id="IPR041682">
    <property type="entry name" value="AAA_14"/>
</dbReference>
<name>M7XBK7_9BACT</name>
<comment type="caution">
    <text evidence="3">The sequence shown here is derived from an EMBL/GenBank/DDBJ whole genome shotgun (WGS) entry which is preliminary data.</text>
</comment>
<dbReference type="STRING" id="1239962.C943_03487"/>
<dbReference type="Pfam" id="PF13173">
    <property type="entry name" value="AAA_14"/>
    <property type="match status" value="1"/>
</dbReference>
<feature type="domain" description="AAA" evidence="1">
    <location>
        <begin position="18"/>
        <end position="148"/>
    </location>
</feature>
<dbReference type="EMBL" id="AMZY02000005">
    <property type="protein sequence ID" value="EMS34800.1"/>
    <property type="molecule type" value="Genomic_DNA"/>
</dbReference>
<dbReference type="PANTHER" id="PTHR33295:SF18">
    <property type="entry name" value="AAA+ ATPASE DOMAIN-CONTAINING PROTEIN"/>
    <property type="match status" value="1"/>
</dbReference>
<evidence type="ECO:0000313" key="4">
    <source>
        <dbReference type="Proteomes" id="UP000010953"/>
    </source>
</evidence>
<dbReference type="InParanoid" id="M7XBK7"/>
<accession>M7XBK7</accession>
<protein>
    <submittedName>
        <fullName evidence="3">ATPase</fullName>
    </submittedName>
</protein>
<evidence type="ECO:0000259" key="2">
    <source>
        <dbReference type="Pfam" id="PF13635"/>
    </source>
</evidence>
<dbReference type="Gene3D" id="3.40.50.300">
    <property type="entry name" value="P-loop containing nucleotide triphosphate hydrolases"/>
    <property type="match status" value="1"/>
</dbReference>
<dbReference type="Pfam" id="PF13635">
    <property type="entry name" value="DUF4143"/>
    <property type="match status" value="1"/>
</dbReference>
<dbReference type="InterPro" id="IPR027417">
    <property type="entry name" value="P-loop_NTPase"/>
</dbReference>
<dbReference type="PANTHER" id="PTHR33295">
    <property type="entry name" value="ATPASE"/>
    <property type="match status" value="1"/>
</dbReference>
<organism evidence="3 4">
    <name type="scientific">Mariniradius saccharolyticus AK6</name>
    <dbReference type="NCBI Taxonomy" id="1239962"/>
    <lineage>
        <taxon>Bacteria</taxon>
        <taxon>Pseudomonadati</taxon>
        <taxon>Bacteroidota</taxon>
        <taxon>Cytophagia</taxon>
        <taxon>Cytophagales</taxon>
        <taxon>Cyclobacteriaceae</taxon>
        <taxon>Mariniradius</taxon>
    </lineage>
</organism>
<dbReference type="AlphaFoldDB" id="M7XBK7"/>
<evidence type="ECO:0000313" key="3">
    <source>
        <dbReference type="EMBL" id="EMS34800.1"/>
    </source>
</evidence>